<evidence type="ECO:0000259" key="2">
    <source>
        <dbReference type="Pfam" id="PF00892"/>
    </source>
</evidence>
<feature type="transmembrane region" description="Helical" evidence="1">
    <location>
        <begin position="213"/>
        <end position="233"/>
    </location>
</feature>
<feature type="transmembrane region" description="Helical" evidence="1">
    <location>
        <begin position="122"/>
        <end position="140"/>
    </location>
</feature>
<dbReference type="InterPro" id="IPR037185">
    <property type="entry name" value="EmrE-like"/>
</dbReference>
<protein>
    <submittedName>
        <fullName evidence="3">EamA/RhaT family transporter</fullName>
    </submittedName>
</protein>
<organism evidence="3 4">
    <name type="scientific">Herbaspirillum rubrisubalbicans Os34</name>
    <dbReference type="NCBI Taxonomy" id="1235827"/>
    <lineage>
        <taxon>Bacteria</taxon>
        <taxon>Pseudomonadati</taxon>
        <taxon>Pseudomonadota</taxon>
        <taxon>Betaproteobacteria</taxon>
        <taxon>Burkholderiales</taxon>
        <taxon>Oxalobacteraceae</taxon>
        <taxon>Herbaspirillum</taxon>
    </lineage>
</organism>
<dbReference type="Pfam" id="PF00892">
    <property type="entry name" value="EamA"/>
    <property type="match status" value="1"/>
</dbReference>
<feature type="transmembrane region" description="Helical" evidence="1">
    <location>
        <begin position="181"/>
        <end position="207"/>
    </location>
</feature>
<proteinExistence type="predicted"/>
<feature type="transmembrane region" description="Helical" evidence="1">
    <location>
        <begin position="68"/>
        <end position="88"/>
    </location>
</feature>
<keyword evidence="1" id="KW-1133">Transmembrane helix</keyword>
<keyword evidence="1" id="KW-0472">Membrane</keyword>
<dbReference type="GO" id="GO:0016020">
    <property type="term" value="C:membrane"/>
    <property type="evidence" value="ECO:0007669"/>
    <property type="project" value="InterPro"/>
</dbReference>
<name>A0A6M3ZWW8_9BURK</name>
<dbReference type="EMBL" id="CP008956">
    <property type="protein sequence ID" value="QJQ03134.1"/>
    <property type="molecule type" value="Genomic_DNA"/>
</dbReference>
<evidence type="ECO:0000256" key="1">
    <source>
        <dbReference type="SAM" id="Phobius"/>
    </source>
</evidence>
<feature type="transmembrane region" description="Helical" evidence="1">
    <location>
        <begin position="152"/>
        <end position="169"/>
    </location>
</feature>
<reference evidence="3 4" key="1">
    <citation type="journal article" date="2012" name="J. Bacteriol.">
        <title>Genome sequence of the pathogenic Herbaspirillum seropedicae strain Os34, isolated from rice roots.</title>
        <authorList>
            <person name="Ye W."/>
            <person name="Ye S."/>
            <person name="Liu J."/>
            <person name="Chang S."/>
            <person name="Chen M."/>
            <person name="Zhu B."/>
            <person name="Guo L."/>
            <person name="An Q."/>
        </authorList>
    </citation>
    <scope>NUCLEOTIDE SEQUENCE [LARGE SCALE GENOMIC DNA]</scope>
    <source>
        <strain evidence="3 4">Os34</strain>
    </source>
</reference>
<dbReference type="Proteomes" id="UP000501648">
    <property type="component" value="Chromosome"/>
</dbReference>
<feature type="transmembrane region" description="Helical" evidence="1">
    <location>
        <begin position="94"/>
        <end position="113"/>
    </location>
</feature>
<evidence type="ECO:0000313" key="4">
    <source>
        <dbReference type="Proteomes" id="UP000501648"/>
    </source>
</evidence>
<dbReference type="InterPro" id="IPR000620">
    <property type="entry name" value="EamA_dom"/>
</dbReference>
<keyword evidence="1" id="KW-0812">Transmembrane</keyword>
<feature type="transmembrane region" description="Helical" evidence="1">
    <location>
        <begin position="38"/>
        <end position="56"/>
    </location>
</feature>
<dbReference type="SUPFAM" id="SSF103481">
    <property type="entry name" value="Multidrug resistance efflux transporter EmrE"/>
    <property type="match status" value="2"/>
</dbReference>
<feature type="domain" description="EamA" evidence="2">
    <location>
        <begin position="8"/>
        <end position="136"/>
    </location>
</feature>
<gene>
    <name evidence="3" type="ORF">C798_23745</name>
</gene>
<dbReference type="PANTHER" id="PTHR22911:SF137">
    <property type="entry name" value="SOLUTE CARRIER FAMILY 35 MEMBER G2-RELATED"/>
    <property type="match status" value="1"/>
</dbReference>
<accession>A0A6M3ZWW8</accession>
<dbReference type="RefSeq" id="WP_017453731.1">
    <property type="nucleotide sequence ID" value="NZ_CP008956.1"/>
</dbReference>
<feature type="transmembrane region" description="Helical" evidence="1">
    <location>
        <begin position="240"/>
        <end position="262"/>
    </location>
</feature>
<evidence type="ECO:0000313" key="3">
    <source>
        <dbReference type="EMBL" id="QJQ03134.1"/>
    </source>
</evidence>
<sequence>MQHLPKPAVAALLLNTTIWGLSWTGTRALEGMGLHPVWATAAIFGLCALLLLTLRYRDLPQLWRHPALLCVGLATGLTNCAFNVAVAYGDVVRVVLLFYLMPVWTVILARLVLHEAITPRSLARVALGLAGAFIVLYQPRLGIPLPRSLPDWMALAAGLLFAFTNVLLRRMHGLSSDGARAVAMLAGSGLLATLLGLLLSLLGMIAWPLQVSAAAAPVVGVWALLFLFSNLCLQYGVSRLPANITAVVMLTEILVASLSSWALGAAELRVQDLVGGILIIAAPWIVRERRVAAQPA</sequence>
<dbReference type="AlphaFoldDB" id="A0A6M3ZWW8"/>
<dbReference type="PANTHER" id="PTHR22911">
    <property type="entry name" value="ACYL-MALONYL CONDENSING ENZYME-RELATED"/>
    <property type="match status" value="1"/>
</dbReference>